<evidence type="ECO:0000313" key="1">
    <source>
        <dbReference type="EMBL" id="KAA8912020.1"/>
    </source>
</evidence>
<accession>A0A5J5F6F8</accession>
<proteinExistence type="predicted"/>
<protein>
    <submittedName>
        <fullName evidence="1">Uncharacterized protein</fullName>
    </submittedName>
</protein>
<reference evidence="1 2" key="1">
    <citation type="submission" date="2019-09" db="EMBL/GenBank/DDBJ databases">
        <title>Draft genome of the ectomycorrhizal ascomycete Sphaerosporella brunnea.</title>
        <authorList>
            <consortium name="DOE Joint Genome Institute"/>
            <person name="Benucci G.M."/>
            <person name="Marozzi G."/>
            <person name="Antonielli L."/>
            <person name="Sanchez S."/>
            <person name="Marco P."/>
            <person name="Wang X."/>
            <person name="Falini L.B."/>
            <person name="Barry K."/>
            <person name="Haridas S."/>
            <person name="Lipzen A."/>
            <person name="Labutti K."/>
            <person name="Grigoriev I.V."/>
            <person name="Murat C."/>
            <person name="Martin F."/>
            <person name="Albertini E."/>
            <person name="Donnini D."/>
            <person name="Bonito G."/>
        </authorList>
    </citation>
    <scope>NUCLEOTIDE SEQUENCE [LARGE SCALE GENOMIC DNA]</scope>
    <source>
        <strain evidence="1 2">Sb_GMNB300</strain>
    </source>
</reference>
<name>A0A5J5F6F8_9PEZI</name>
<dbReference type="EMBL" id="VXIS01000029">
    <property type="protein sequence ID" value="KAA8912020.1"/>
    <property type="molecule type" value="Genomic_DNA"/>
</dbReference>
<evidence type="ECO:0000313" key="2">
    <source>
        <dbReference type="Proteomes" id="UP000326924"/>
    </source>
</evidence>
<dbReference type="AlphaFoldDB" id="A0A5J5F6F8"/>
<dbReference type="InParanoid" id="A0A5J5F6F8"/>
<keyword evidence="2" id="KW-1185">Reference proteome</keyword>
<comment type="caution">
    <text evidence="1">The sequence shown here is derived from an EMBL/GenBank/DDBJ whole genome shotgun (WGS) entry which is preliminary data.</text>
</comment>
<dbReference type="Proteomes" id="UP000326924">
    <property type="component" value="Unassembled WGS sequence"/>
</dbReference>
<gene>
    <name evidence="1" type="ORF">FN846DRAFT_360784</name>
</gene>
<organism evidence="1 2">
    <name type="scientific">Sphaerosporella brunnea</name>
    <dbReference type="NCBI Taxonomy" id="1250544"/>
    <lineage>
        <taxon>Eukaryota</taxon>
        <taxon>Fungi</taxon>
        <taxon>Dikarya</taxon>
        <taxon>Ascomycota</taxon>
        <taxon>Pezizomycotina</taxon>
        <taxon>Pezizomycetes</taxon>
        <taxon>Pezizales</taxon>
        <taxon>Pyronemataceae</taxon>
        <taxon>Sphaerosporella</taxon>
    </lineage>
</organism>
<sequence>MSRIGSLRRTCHSEHHHHQHLAAARAGARQLSFVEEQHVTTRRAWGQGSAWLLSPFQNRQSLRSTSTPEDVDSSHRSRNWYRSMHFMRYRVQLPRQTAPYWQDSVGTTECRGLFAETPVRELSPCRLSPSPLPRTVLGPVAFSLLCYQLTSPTGLIRPSSEGSISLMFREKVTDETKFSVLSPAKALFACAIVAKSSRLAQSIFEECYRVTAISSETKIRLSQLRRYLVCQTYEIGSKYPG</sequence>